<gene>
    <name evidence="3" type="ORF">PCAR00345_LOCUS29987</name>
</gene>
<evidence type="ECO:0000313" key="3">
    <source>
        <dbReference type="EMBL" id="CAE0777348.1"/>
    </source>
</evidence>
<keyword evidence="2" id="KW-1133">Transmembrane helix</keyword>
<protein>
    <submittedName>
        <fullName evidence="3">Uncharacterized protein</fullName>
    </submittedName>
</protein>
<keyword evidence="2" id="KW-0812">Transmembrane</keyword>
<reference evidence="3" key="1">
    <citation type="submission" date="2021-01" db="EMBL/GenBank/DDBJ databases">
        <authorList>
            <person name="Corre E."/>
            <person name="Pelletier E."/>
            <person name="Niang G."/>
            <person name="Scheremetjew M."/>
            <person name="Finn R."/>
            <person name="Kale V."/>
            <person name="Holt S."/>
            <person name="Cochrane G."/>
            <person name="Meng A."/>
            <person name="Brown T."/>
            <person name="Cohen L."/>
        </authorList>
    </citation>
    <scope>NUCLEOTIDE SEQUENCE</scope>
    <source>
        <strain evidence="3">CCMP645</strain>
    </source>
</reference>
<accession>A0A7S4F7H3</accession>
<keyword evidence="2" id="KW-0472">Membrane</keyword>
<evidence type="ECO:0000256" key="1">
    <source>
        <dbReference type="SAM" id="MobiDB-lite"/>
    </source>
</evidence>
<organism evidence="3">
    <name type="scientific">Chrysotila carterae</name>
    <name type="common">Marine alga</name>
    <name type="synonym">Syracosphaera carterae</name>
    <dbReference type="NCBI Taxonomy" id="13221"/>
    <lineage>
        <taxon>Eukaryota</taxon>
        <taxon>Haptista</taxon>
        <taxon>Haptophyta</taxon>
        <taxon>Prymnesiophyceae</taxon>
        <taxon>Isochrysidales</taxon>
        <taxon>Isochrysidaceae</taxon>
        <taxon>Chrysotila</taxon>
    </lineage>
</organism>
<feature type="region of interest" description="Disordered" evidence="1">
    <location>
        <begin position="123"/>
        <end position="160"/>
    </location>
</feature>
<feature type="region of interest" description="Disordered" evidence="1">
    <location>
        <begin position="172"/>
        <end position="195"/>
    </location>
</feature>
<feature type="compositionally biased region" description="Low complexity" evidence="1">
    <location>
        <begin position="126"/>
        <end position="156"/>
    </location>
</feature>
<evidence type="ECO:0000256" key="2">
    <source>
        <dbReference type="SAM" id="Phobius"/>
    </source>
</evidence>
<name>A0A7S4F7H3_CHRCT</name>
<dbReference type="EMBL" id="HBIZ01046774">
    <property type="protein sequence ID" value="CAE0777348.1"/>
    <property type="molecule type" value="Transcribed_RNA"/>
</dbReference>
<sequence length="195" mass="21430">MGHPQEREFHDTRDITWALVEWKVLAAASVGCLWALVHIVAIKDAEARHRSVPPPVRRRQCYGARGVDPLCVYDALWAAWDAHVDDVPVGERTFGQRSNTPFFTASQWHDTLIDSALAQNSRGAWQRRQASRRTSAAASVGRLAAPPTSAAPSATAVRRTCGSGADARRTWLAYTSTPSSTTSRGPARRWATQRA</sequence>
<feature type="transmembrane region" description="Helical" evidence="2">
    <location>
        <begin position="24"/>
        <end position="42"/>
    </location>
</feature>
<proteinExistence type="predicted"/>
<dbReference type="AlphaFoldDB" id="A0A7S4F7H3"/>